<reference evidence="2" key="1">
    <citation type="submission" date="2020-11" db="EMBL/GenBank/DDBJ databases">
        <authorList>
            <person name="Tran Van P."/>
        </authorList>
    </citation>
    <scope>NUCLEOTIDE SEQUENCE</scope>
</reference>
<proteinExistence type="predicted"/>
<feature type="compositionally biased region" description="Polar residues" evidence="1">
    <location>
        <begin position="91"/>
        <end position="100"/>
    </location>
</feature>
<dbReference type="EMBL" id="OB671879">
    <property type="protein sequence ID" value="CAD7235248.1"/>
    <property type="molecule type" value="Genomic_DNA"/>
</dbReference>
<feature type="region of interest" description="Disordered" evidence="1">
    <location>
        <begin position="80"/>
        <end position="100"/>
    </location>
</feature>
<accession>A0A7R8ZXC4</accession>
<evidence type="ECO:0000256" key="1">
    <source>
        <dbReference type="SAM" id="MobiDB-lite"/>
    </source>
</evidence>
<dbReference type="AlphaFoldDB" id="A0A7R8ZXC4"/>
<protein>
    <submittedName>
        <fullName evidence="2">Uncharacterized protein</fullName>
    </submittedName>
</protein>
<organism evidence="2">
    <name type="scientific">Cyprideis torosa</name>
    <dbReference type="NCBI Taxonomy" id="163714"/>
    <lineage>
        <taxon>Eukaryota</taxon>
        <taxon>Metazoa</taxon>
        <taxon>Ecdysozoa</taxon>
        <taxon>Arthropoda</taxon>
        <taxon>Crustacea</taxon>
        <taxon>Oligostraca</taxon>
        <taxon>Ostracoda</taxon>
        <taxon>Podocopa</taxon>
        <taxon>Podocopida</taxon>
        <taxon>Cytherocopina</taxon>
        <taxon>Cytheroidea</taxon>
        <taxon>Cytherideidae</taxon>
        <taxon>Cyprideis</taxon>
    </lineage>
</organism>
<gene>
    <name evidence="2" type="ORF">CTOB1V02_LOCUS13064</name>
</gene>
<sequence>MSTFPTSTTNDDEIIALPYHEELFKRHSSTKSAPHTSKSHIFASTCLDTYETHVQCQLRNLKGYLHLRLHHVGSQLLHREEEHEMELRSINGRSLSARNQ</sequence>
<name>A0A7R8ZXC4_9CRUS</name>
<evidence type="ECO:0000313" key="2">
    <source>
        <dbReference type="EMBL" id="CAD7235248.1"/>
    </source>
</evidence>
<feature type="non-terminal residue" evidence="2">
    <location>
        <position position="1"/>
    </location>
</feature>